<dbReference type="EMBL" id="BAABAU010000001">
    <property type="protein sequence ID" value="GAA4265041.1"/>
    <property type="molecule type" value="Genomic_DNA"/>
</dbReference>
<dbReference type="Pfam" id="PF00498">
    <property type="entry name" value="FHA"/>
    <property type="match status" value="1"/>
</dbReference>
<feature type="compositionally biased region" description="Low complexity" evidence="2">
    <location>
        <begin position="328"/>
        <end position="349"/>
    </location>
</feature>
<evidence type="ECO:0000313" key="5">
    <source>
        <dbReference type="Proteomes" id="UP001501594"/>
    </source>
</evidence>
<accession>A0ABP8DYR1</accession>
<feature type="domain" description="FHA" evidence="3">
    <location>
        <begin position="559"/>
        <end position="613"/>
    </location>
</feature>
<feature type="compositionally biased region" description="Basic and acidic residues" evidence="2">
    <location>
        <begin position="108"/>
        <end position="125"/>
    </location>
</feature>
<feature type="compositionally biased region" description="Pro residues" evidence="2">
    <location>
        <begin position="150"/>
        <end position="160"/>
    </location>
</feature>
<feature type="region of interest" description="Disordered" evidence="2">
    <location>
        <begin position="33"/>
        <end position="271"/>
    </location>
</feature>
<gene>
    <name evidence="4" type="ORF">GCM10022256_06530</name>
</gene>
<feature type="compositionally biased region" description="Low complexity" evidence="2">
    <location>
        <begin position="443"/>
        <end position="466"/>
    </location>
</feature>
<dbReference type="PROSITE" id="PS50006">
    <property type="entry name" value="FHA_DOMAIN"/>
    <property type="match status" value="1"/>
</dbReference>
<evidence type="ECO:0000259" key="3">
    <source>
        <dbReference type="PROSITE" id="PS50006"/>
    </source>
</evidence>
<protein>
    <recommendedName>
        <fullName evidence="3">FHA domain-containing protein</fullName>
    </recommendedName>
</protein>
<dbReference type="Gene3D" id="2.60.200.20">
    <property type="match status" value="1"/>
</dbReference>
<keyword evidence="1" id="KW-0597">Phosphoprotein</keyword>
<dbReference type="SUPFAM" id="SSF49879">
    <property type="entry name" value="SMAD/FHA domain"/>
    <property type="match status" value="1"/>
</dbReference>
<organism evidence="4 5">
    <name type="scientific">Frondihabitans peucedani</name>
    <dbReference type="NCBI Taxonomy" id="598626"/>
    <lineage>
        <taxon>Bacteria</taxon>
        <taxon>Bacillati</taxon>
        <taxon>Actinomycetota</taxon>
        <taxon>Actinomycetes</taxon>
        <taxon>Micrococcales</taxon>
        <taxon>Microbacteriaceae</taxon>
        <taxon>Frondihabitans</taxon>
    </lineage>
</organism>
<dbReference type="InterPro" id="IPR026870">
    <property type="entry name" value="Zinc_ribbon_dom"/>
</dbReference>
<feature type="compositionally biased region" description="Basic and acidic residues" evidence="2">
    <location>
        <begin position="200"/>
        <end position="224"/>
    </location>
</feature>
<comment type="caution">
    <text evidence="4">The sequence shown here is derived from an EMBL/GenBank/DDBJ whole genome shotgun (WGS) entry which is preliminary data.</text>
</comment>
<evidence type="ECO:0000256" key="2">
    <source>
        <dbReference type="SAM" id="MobiDB-lite"/>
    </source>
</evidence>
<keyword evidence="5" id="KW-1185">Reference proteome</keyword>
<dbReference type="CDD" id="cd00060">
    <property type="entry name" value="FHA"/>
    <property type="match status" value="1"/>
</dbReference>
<dbReference type="Pfam" id="PF13240">
    <property type="entry name" value="Zn_Ribbon_1"/>
    <property type="match status" value="2"/>
</dbReference>
<sequence>MHCPTCSSPLPDGAMFCGQCGRAISSADWAAFRRERESREEGLAEPVSSAPAGGSAPGTARENVDVDADESAAADADAGAAWSLRRPPAAAVPAGTPWWVADGSAEPTGERAVEQDPDERAHPEAAPEPAADDTPDEETIASVRAAAPAPTAPPAVPTAPPAAAEAPALRPPGAFSGTGTGTGRPTSVPLWTASLTPITDSEREADAAEREADAVEPETSKPETAEASTAAPLAVPDADADADTDADARAADAASPVEQAEPQPGDTNVIPPLVAPGAVLSDGRLHCTVCGAPLADDDIFCGECGTVVQSVAQSFTGPITPILTGVVPPQGAPAASTTTTSADGQDDASNTGSAETEEDPAPAVSTPRPAPLAPTPVVAEPALPPFVAEPEKPKVKRRRLFGRRAAPEAPKLWSAPSATDADSADARPEASSAQGPVPPMPPSDESAPEPAASSGASAAAPPVRADQVPVPSVDEHPEPAAPRPLAATPVEAEAERADPVVAPLPPAPVVDRPAAPWAINLGAPADDVESTRIVRRQPLGEPFVLQFSTGESFTVQGTGLVGRAPTPQPGEAIDLLVRIVDPGRSVSKTHLEFGQDDGLLWVSDRWSGNGSVVRPPSEQARRVEPGKRVRVPRGSRVEIGEQFFIVN</sequence>
<proteinExistence type="predicted"/>
<dbReference type="Proteomes" id="UP001501594">
    <property type="component" value="Unassembled WGS sequence"/>
</dbReference>
<name>A0ABP8DYR1_9MICO</name>
<feature type="compositionally biased region" description="Basic and acidic residues" evidence="2">
    <location>
        <begin position="33"/>
        <end position="42"/>
    </location>
</feature>
<evidence type="ECO:0000313" key="4">
    <source>
        <dbReference type="EMBL" id="GAA4265041.1"/>
    </source>
</evidence>
<dbReference type="InterPro" id="IPR008984">
    <property type="entry name" value="SMAD_FHA_dom_sf"/>
</dbReference>
<feature type="region of interest" description="Disordered" evidence="2">
    <location>
        <begin position="324"/>
        <end position="497"/>
    </location>
</feature>
<feature type="compositionally biased region" description="Acidic residues" evidence="2">
    <location>
        <begin position="130"/>
        <end position="139"/>
    </location>
</feature>
<reference evidence="5" key="1">
    <citation type="journal article" date="2019" name="Int. J. Syst. Evol. Microbiol.">
        <title>The Global Catalogue of Microorganisms (GCM) 10K type strain sequencing project: providing services to taxonomists for standard genome sequencing and annotation.</title>
        <authorList>
            <consortium name="The Broad Institute Genomics Platform"/>
            <consortium name="The Broad Institute Genome Sequencing Center for Infectious Disease"/>
            <person name="Wu L."/>
            <person name="Ma J."/>
        </authorList>
    </citation>
    <scope>NUCLEOTIDE SEQUENCE [LARGE SCALE GENOMIC DNA]</scope>
    <source>
        <strain evidence="5">JCM 17442</strain>
    </source>
</reference>
<dbReference type="InterPro" id="IPR000253">
    <property type="entry name" value="FHA_dom"/>
</dbReference>
<evidence type="ECO:0000256" key="1">
    <source>
        <dbReference type="ARBA" id="ARBA00022553"/>
    </source>
</evidence>
<feature type="compositionally biased region" description="Low complexity" evidence="2">
    <location>
        <begin position="161"/>
        <end position="174"/>
    </location>
</feature>
<feature type="compositionally biased region" description="Low complexity" evidence="2">
    <location>
        <begin position="46"/>
        <end position="58"/>
    </location>
</feature>
<dbReference type="RefSeq" id="WP_344793599.1">
    <property type="nucleotide sequence ID" value="NZ_BAABAU010000001.1"/>
</dbReference>